<evidence type="ECO:0000313" key="1">
    <source>
        <dbReference type="EMBL" id="CAB5220763.1"/>
    </source>
</evidence>
<proteinExistence type="predicted"/>
<accession>A0A6J7X0J2</accession>
<name>A0A6J7X0J2_9CAUD</name>
<reference evidence="1" key="1">
    <citation type="submission" date="2020-05" db="EMBL/GenBank/DDBJ databases">
        <authorList>
            <person name="Chiriac C."/>
            <person name="Salcher M."/>
            <person name="Ghai R."/>
            <person name="Kavagutti S V."/>
        </authorList>
    </citation>
    <scope>NUCLEOTIDE SEQUENCE</scope>
</reference>
<protein>
    <submittedName>
        <fullName evidence="1">Uncharacterized protein</fullName>
    </submittedName>
</protein>
<dbReference type="EMBL" id="LR798292">
    <property type="protein sequence ID" value="CAB5220763.1"/>
    <property type="molecule type" value="Genomic_DNA"/>
</dbReference>
<sequence>MRPIRRFKRFGNRPLAPTGAIKAVRLPRSVSRLSLPARCGRARIQSISVVAGLESLSIPVLTSSNRLMHDASPMFYTVRPWEGIHRLFAGKK</sequence>
<organism evidence="1">
    <name type="scientific">uncultured Caudovirales phage</name>
    <dbReference type="NCBI Taxonomy" id="2100421"/>
    <lineage>
        <taxon>Viruses</taxon>
        <taxon>Duplodnaviria</taxon>
        <taxon>Heunggongvirae</taxon>
        <taxon>Uroviricota</taxon>
        <taxon>Caudoviricetes</taxon>
        <taxon>Peduoviridae</taxon>
        <taxon>Maltschvirus</taxon>
        <taxon>Maltschvirus maltsch</taxon>
    </lineage>
</organism>
<gene>
    <name evidence="1" type="ORF">UFOVP244_33</name>
</gene>